<proteinExistence type="predicted"/>
<reference evidence="2 3" key="1">
    <citation type="submission" date="2019-04" db="EMBL/GenBank/DDBJ databases">
        <title>Chromosome genome assembly for Takifugu flavidus.</title>
        <authorList>
            <person name="Xiao S."/>
        </authorList>
    </citation>
    <scope>NUCLEOTIDE SEQUENCE [LARGE SCALE GENOMIC DNA]</scope>
    <source>
        <strain evidence="2">HTHZ2018</strain>
        <tissue evidence="2">Muscle</tissue>
    </source>
</reference>
<protein>
    <submittedName>
        <fullName evidence="2">Uncharacterized protein</fullName>
    </submittedName>
</protein>
<feature type="region of interest" description="Disordered" evidence="1">
    <location>
        <begin position="141"/>
        <end position="167"/>
    </location>
</feature>
<dbReference type="EMBL" id="RHFK02000006">
    <property type="protein sequence ID" value="TWW75225.1"/>
    <property type="molecule type" value="Genomic_DNA"/>
</dbReference>
<feature type="compositionally biased region" description="Low complexity" evidence="1">
    <location>
        <begin position="141"/>
        <end position="159"/>
    </location>
</feature>
<organism evidence="2 3">
    <name type="scientific">Takifugu flavidus</name>
    <name type="common">sansaifugu</name>
    <dbReference type="NCBI Taxonomy" id="433684"/>
    <lineage>
        <taxon>Eukaryota</taxon>
        <taxon>Metazoa</taxon>
        <taxon>Chordata</taxon>
        <taxon>Craniata</taxon>
        <taxon>Vertebrata</taxon>
        <taxon>Euteleostomi</taxon>
        <taxon>Actinopterygii</taxon>
        <taxon>Neopterygii</taxon>
        <taxon>Teleostei</taxon>
        <taxon>Neoteleostei</taxon>
        <taxon>Acanthomorphata</taxon>
        <taxon>Eupercaria</taxon>
        <taxon>Tetraodontiformes</taxon>
        <taxon>Tetradontoidea</taxon>
        <taxon>Tetraodontidae</taxon>
        <taxon>Takifugu</taxon>
    </lineage>
</organism>
<sequence>MSLRTNKTTTTYRTVKAVSPVSPEPVTSTVVSARSASPLPYTVNGYETLRYMVPVQQQRQQQFVLMQQPMVHQTMVQQPMVHQTMVQQPMVQQTMVQQPMVQQVMTPVYLQNLQSLQHLSVSNQDSELLYLQQGAARSLSRNSSSVFSQSSSSLKSPEPSVEEASIN</sequence>
<keyword evidence="3" id="KW-1185">Reference proteome</keyword>
<gene>
    <name evidence="2" type="ORF">D4764_14G0012280</name>
</gene>
<evidence type="ECO:0000313" key="3">
    <source>
        <dbReference type="Proteomes" id="UP000324091"/>
    </source>
</evidence>
<dbReference type="Proteomes" id="UP000324091">
    <property type="component" value="Chromosome 14"/>
</dbReference>
<comment type="caution">
    <text evidence="2">The sequence shown here is derived from an EMBL/GenBank/DDBJ whole genome shotgun (WGS) entry which is preliminary data.</text>
</comment>
<name>A0A5C6P721_9TELE</name>
<dbReference type="AlphaFoldDB" id="A0A5C6P721"/>
<accession>A0A5C6P721</accession>
<evidence type="ECO:0000256" key="1">
    <source>
        <dbReference type="SAM" id="MobiDB-lite"/>
    </source>
</evidence>
<evidence type="ECO:0000313" key="2">
    <source>
        <dbReference type="EMBL" id="TWW75225.1"/>
    </source>
</evidence>